<accession>A0AB38IBD3</accession>
<reference evidence="1 2" key="1">
    <citation type="submission" date="2019-02" db="EMBL/GenBank/DDBJ databases">
        <title>The genomic architecture of introgression among sibling species of bacteria.</title>
        <authorList>
            <person name="Cavassim M.I.A."/>
            <person name="Moeskjaer S."/>
            <person name="Moslemi C."/>
            <person name="Fields B."/>
            <person name="Bachmann A."/>
            <person name="Vilhjalmsson B."/>
            <person name="Schierup M.H."/>
            <person name="Young J.P.W."/>
            <person name="Andersen S.U."/>
        </authorList>
    </citation>
    <scope>NUCLEOTIDE SEQUENCE [LARGE SCALE GENOMIC DNA]</scope>
    <source>
        <strain evidence="1 2">SM92</strain>
    </source>
</reference>
<sequence>MPRTLNTLTLSDAKQMLQAGEAKAANLGIPYNIAVVDAGGALIAFTRQDGALAGSIDLAISKAKTARMFDKTTEYLAELAQPGAPLFGIEQSNGGNVVIFGGGLPVKYDDQIIGAVGTSAGSVEQDIAVAMAAAEAISPKAKP</sequence>
<dbReference type="EMBL" id="SIMR01000001">
    <property type="protein sequence ID" value="TBC17820.1"/>
    <property type="molecule type" value="Genomic_DNA"/>
</dbReference>
<dbReference type="InterPro" id="IPR052517">
    <property type="entry name" value="GlcG_carb_metab_protein"/>
</dbReference>
<dbReference type="SUPFAM" id="SSF143744">
    <property type="entry name" value="GlcG-like"/>
    <property type="match status" value="1"/>
</dbReference>
<proteinExistence type="predicted"/>
<dbReference type="Gene3D" id="3.30.450.150">
    <property type="entry name" value="Haem-degrading domain"/>
    <property type="match status" value="1"/>
</dbReference>
<dbReference type="PANTHER" id="PTHR34309:SF1">
    <property type="entry name" value="PROTEIN GLCG"/>
    <property type="match status" value="1"/>
</dbReference>
<dbReference type="AlphaFoldDB" id="A0AB38IBD3"/>
<gene>
    <name evidence="1" type="ORF">ELH40_24125</name>
</gene>
<protein>
    <submittedName>
        <fullName evidence="1">Heme-binding protein</fullName>
    </submittedName>
</protein>
<dbReference type="InterPro" id="IPR005624">
    <property type="entry name" value="PduO/GlcC-like"/>
</dbReference>
<dbReference type="PANTHER" id="PTHR34309">
    <property type="entry name" value="SLR1406 PROTEIN"/>
    <property type="match status" value="1"/>
</dbReference>
<evidence type="ECO:0000313" key="1">
    <source>
        <dbReference type="EMBL" id="TBC17820.1"/>
    </source>
</evidence>
<organism evidence="1 2">
    <name type="scientific">Rhizobium ruizarguesonis</name>
    <dbReference type="NCBI Taxonomy" id="2081791"/>
    <lineage>
        <taxon>Bacteria</taxon>
        <taxon>Pseudomonadati</taxon>
        <taxon>Pseudomonadota</taxon>
        <taxon>Alphaproteobacteria</taxon>
        <taxon>Hyphomicrobiales</taxon>
        <taxon>Rhizobiaceae</taxon>
        <taxon>Rhizobium/Agrobacterium group</taxon>
        <taxon>Rhizobium</taxon>
    </lineage>
</organism>
<dbReference type="Pfam" id="PF03928">
    <property type="entry name" value="HbpS-like"/>
    <property type="match status" value="1"/>
</dbReference>
<dbReference type="InterPro" id="IPR038084">
    <property type="entry name" value="PduO/GlcC-like_sf"/>
</dbReference>
<dbReference type="RefSeq" id="WP_018485253.1">
    <property type="nucleotide sequence ID" value="NZ_SIMR01000001.1"/>
</dbReference>
<comment type="caution">
    <text evidence="1">The sequence shown here is derived from an EMBL/GenBank/DDBJ whole genome shotgun (WGS) entry which is preliminary data.</text>
</comment>
<dbReference type="Proteomes" id="UP000294215">
    <property type="component" value="Unassembled WGS sequence"/>
</dbReference>
<evidence type="ECO:0000313" key="2">
    <source>
        <dbReference type="Proteomes" id="UP000294215"/>
    </source>
</evidence>
<name>A0AB38IBD3_9HYPH</name>